<comment type="caution">
    <text evidence="1">The sequence shown here is derived from an EMBL/GenBank/DDBJ whole genome shotgun (WGS) entry which is preliminary data.</text>
</comment>
<sequence>MPSFKPASYDQYMNGFSFFSMHLRFLLVFNTENLLLKWRFTRDRLKAKALDALVKRIAPIPKPPVCIRYGVWSRRDGIKGHATGPMKGVTVLLMDEFRTNKLCSCCHKRLNQSLLFTKVRQVKDEGKEKVVKKTVKLAGKGLKKKAEKKAKIKKKMEKFKNPKFKDFKIVLKSNRNVLRCVNSRCEANFWNWDVNAARNDDERVA</sequence>
<proteinExistence type="predicted"/>
<gene>
    <name evidence="1" type="ORF">PHPALM_4005</name>
</gene>
<name>A0A2P4YL34_9STRA</name>
<evidence type="ECO:0000313" key="2">
    <source>
        <dbReference type="Proteomes" id="UP000237271"/>
    </source>
</evidence>
<protein>
    <submittedName>
        <fullName evidence="1">Uncharacterized protein</fullName>
    </submittedName>
</protein>
<dbReference type="AlphaFoldDB" id="A0A2P4YL34"/>
<organism evidence="1 2">
    <name type="scientific">Phytophthora palmivora</name>
    <dbReference type="NCBI Taxonomy" id="4796"/>
    <lineage>
        <taxon>Eukaryota</taxon>
        <taxon>Sar</taxon>
        <taxon>Stramenopiles</taxon>
        <taxon>Oomycota</taxon>
        <taxon>Peronosporomycetes</taxon>
        <taxon>Peronosporales</taxon>
        <taxon>Peronosporaceae</taxon>
        <taxon>Phytophthora</taxon>
    </lineage>
</organism>
<reference evidence="1 2" key="1">
    <citation type="journal article" date="2017" name="Genome Biol. Evol.">
        <title>Phytophthora megakarya and P. palmivora, closely related causal agents of cacao black pod rot, underwent increases in genome sizes and gene numbers by different mechanisms.</title>
        <authorList>
            <person name="Ali S.S."/>
            <person name="Shao J."/>
            <person name="Lary D.J."/>
            <person name="Kronmiller B."/>
            <person name="Shen D."/>
            <person name="Strem M.D."/>
            <person name="Amoako-Attah I."/>
            <person name="Akrofi A.Y."/>
            <person name="Begoude B.A."/>
            <person name="Ten Hoopen G.M."/>
            <person name="Coulibaly K."/>
            <person name="Kebe B.I."/>
            <person name="Melnick R.L."/>
            <person name="Guiltinan M.J."/>
            <person name="Tyler B.M."/>
            <person name="Meinhardt L.W."/>
            <person name="Bailey B.A."/>
        </authorList>
    </citation>
    <scope>NUCLEOTIDE SEQUENCE [LARGE SCALE GENOMIC DNA]</scope>
    <source>
        <strain evidence="2">sbr112.9</strain>
    </source>
</reference>
<evidence type="ECO:0000313" key="1">
    <source>
        <dbReference type="EMBL" id="POM78459.1"/>
    </source>
</evidence>
<accession>A0A2P4YL34</accession>
<dbReference type="EMBL" id="NCKW01002000">
    <property type="protein sequence ID" value="POM78459.1"/>
    <property type="molecule type" value="Genomic_DNA"/>
</dbReference>
<dbReference type="Proteomes" id="UP000237271">
    <property type="component" value="Unassembled WGS sequence"/>
</dbReference>
<dbReference type="OrthoDB" id="119983at2759"/>
<keyword evidence="2" id="KW-1185">Reference proteome</keyword>